<organism evidence="1 2">
    <name type="scientific">Amycolatopsis orientalis</name>
    <name type="common">Nocardia orientalis</name>
    <dbReference type="NCBI Taxonomy" id="31958"/>
    <lineage>
        <taxon>Bacteria</taxon>
        <taxon>Bacillati</taxon>
        <taxon>Actinomycetota</taxon>
        <taxon>Actinomycetes</taxon>
        <taxon>Pseudonocardiales</taxon>
        <taxon>Pseudonocardiaceae</taxon>
        <taxon>Amycolatopsis</taxon>
    </lineage>
</organism>
<dbReference type="Proteomes" id="UP000093695">
    <property type="component" value="Chromosome"/>
</dbReference>
<dbReference type="KEGG" id="aori:SD37_08095"/>
<evidence type="ECO:0000313" key="1">
    <source>
        <dbReference type="EMBL" id="ANN15624.1"/>
    </source>
</evidence>
<name>A0A193BTX4_AMYOR</name>
<accession>A0A193BTX4</accession>
<dbReference type="RefSeq" id="WP_044852519.1">
    <property type="nucleotide sequence ID" value="NZ_CP016174.1"/>
</dbReference>
<dbReference type="AlphaFoldDB" id="A0A193BTX4"/>
<sequence length="132" mass="14487">MRTRRCDGCVQRGRLHKANQFIEAADMIRELADEHEDVTDAYVTLCVHAGIAASDVICCARLGEHAQGENHDEAISLLAQADRECAKDLRTLLKLKTKAGYSHTPATADEFKRAGRAAQALVETARRVATAR</sequence>
<protein>
    <recommendedName>
        <fullName evidence="3">HEPN domain-containing protein</fullName>
    </recommendedName>
</protein>
<proteinExistence type="predicted"/>
<evidence type="ECO:0000313" key="2">
    <source>
        <dbReference type="Proteomes" id="UP000093695"/>
    </source>
</evidence>
<gene>
    <name evidence="1" type="ORF">SD37_08095</name>
</gene>
<dbReference type="EMBL" id="CP016174">
    <property type="protein sequence ID" value="ANN15624.1"/>
    <property type="molecule type" value="Genomic_DNA"/>
</dbReference>
<evidence type="ECO:0008006" key="3">
    <source>
        <dbReference type="Google" id="ProtNLM"/>
    </source>
</evidence>
<reference evidence="1 2" key="1">
    <citation type="journal article" date="2015" name="Genome Announc.">
        <title>Draft Genome Sequence of Norvancomycin-Producing Strain Amycolatopsis orientalis CPCC200066.</title>
        <authorList>
            <person name="Lei X."/>
            <person name="Yuan F."/>
            <person name="Shi Y."/>
            <person name="Li X."/>
            <person name="Wang L."/>
            <person name="Hong B."/>
        </authorList>
    </citation>
    <scope>NUCLEOTIDE SEQUENCE [LARGE SCALE GENOMIC DNA]</scope>
    <source>
        <strain evidence="1 2">B-37</strain>
    </source>
</reference>
<keyword evidence="2" id="KW-1185">Reference proteome</keyword>
<dbReference type="STRING" id="31958.SD37_08095"/>